<dbReference type="EMBL" id="BSDZ01000089">
    <property type="protein sequence ID" value="GLI69922.1"/>
    <property type="molecule type" value="Genomic_DNA"/>
</dbReference>
<proteinExistence type="predicted"/>
<dbReference type="Proteomes" id="UP001165090">
    <property type="component" value="Unassembled WGS sequence"/>
</dbReference>
<organism evidence="1 2">
    <name type="scientific">Volvox africanus</name>
    <dbReference type="NCBI Taxonomy" id="51714"/>
    <lineage>
        <taxon>Eukaryota</taxon>
        <taxon>Viridiplantae</taxon>
        <taxon>Chlorophyta</taxon>
        <taxon>core chlorophytes</taxon>
        <taxon>Chlorophyceae</taxon>
        <taxon>CS clade</taxon>
        <taxon>Chlamydomonadales</taxon>
        <taxon>Volvocaceae</taxon>
        <taxon>Volvox</taxon>
    </lineage>
</organism>
<keyword evidence="2" id="KW-1185">Reference proteome</keyword>
<gene>
    <name evidence="1" type="ORF">VaNZ11_014650</name>
</gene>
<accession>A0ABQ5SKL6</accession>
<protein>
    <submittedName>
        <fullName evidence="1">Uncharacterized protein</fullName>
    </submittedName>
</protein>
<evidence type="ECO:0000313" key="1">
    <source>
        <dbReference type="EMBL" id="GLI69922.1"/>
    </source>
</evidence>
<name>A0ABQ5SKL6_9CHLO</name>
<sequence>MSSLIPSGAKSLVSSRTTRPLTVVVHASASGAISHSGQGGFRRPESNRNVCGVFQLSGSPVSLSLNDVRDAYEACSTARTAAERCQCFEVYGLDADKVDRYYERVCEMERLIDQASSGICRINGDHNSTPRRLASNYDRGHHRPST</sequence>
<comment type="caution">
    <text evidence="1">The sequence shown here is derived from an EMBL/GenBank/DDBJ whole genome shotgun (WGS) entry which is preliminary data.</text>
</comment>
<reference evidence="1 2" key="1">
    <citation type="journal article" date="2023" name="IScience">
        <title>Expanded male sex-determining region conserved during the evolution of homothallism in the green alga Volvox.</title>
        <authorList>
            <person name="Yamamoto K."/>
            <person name="Matsuzaki R."/>
            <person name="Mahakham W."/>
            <person name="Heman W."/>
            <person name="Sekimoto H."/>
            <person name="Kawachi M."/>
            <person name="Minakuchi Y."/>
            <person name="Toyoda A."/>
            <person name="Nozaki H."/>
        </authorList>
    </citation>
    <scope>NUCLEOTIDE SEQUENCE [LARGE SCALE GENOMIC DNA]</scope>
    <source>
        <strain evidence="1 2">NIES-4468</strain>
    </source>
</reference>
<evidence type="ECO:0000313" key="2">
    <source>
        <dbReference type="Proteomes" id="UP001165090"/>
    </source>
</evidence>